<dbReference type="InterPro" id="IPR003661">
    <property type="entry name" value="HisK_dim/P_dom"/>
</dbReference>
<dbReference type="NCBIfam" id="TIGR00229">
    <property type="entry name" value="sensory_box"/>
    <property type="match status" value="2"/>
</dbReference>
<evidence type="ECO:0000256" key="1">
    <source>
        <dbReference type="ARBA" id="ARBA00000085"/>
    </source>
</evidence>
<keyword evidence="8" id="KW-1133">Transmembrane helix</keyword>
<dbReference type="SMART" id="SM00388">
    <property type="entry name" value="HisKA"/>
    <property type="match status" value="1"/>
</dbReference>
<dbReference type="InterPro" id="IPR036890">
    <property type="entry name" value="HATPase_C_sf"/>
</dbReference>
<dbReference type="InterPro" id="IPR035965">
    <property type="entry name" value="PAS-like_dom_sf"/>
</dbReference>
<comment type="subcellular location">
    <subcellularLocation>
        <location evidence="2">Cell inner membrane</location>
        <topology evidence="2">Multi-pass membrane protein</topology>
    </subcellularLocation>
</comment>
<accession>A0A1W0CRI2</accession>
<organism evidence="13 14">
    <name type="scientific">Chromobacterium haemolyticum</name>
    <dbReference type="NCBI Taxonomy" id="394935"/>
    <lineage>
        <taxon>Bacteria</taxon>
        <taxon>Pseudomonadati</taxon>
        <taxon>Pseudomonadota</taxon>
        <taxon>Betaproteobacteria</taxon>
        <taxon>Neisseriales</taxon>
        <taxon>Chromobacteriaceae</taxon>
        <taxon>Chromobacterium</taxon>
    </lineage>
</organism>
<evidence type="ECO:0000256" key="2">
    <source>
        <dbReference type="ARBA" id="ARBA00004429"/>
    </source>
</evidence>
<dbReference type="EMBL" id="MUKV01000019">
    <property type="protein sequence ID" value="OQS37298.1"/>
    <property type="molecule type" value="Genomic_DNA"/>
</dbReference>
<dbReference type="Pfam" id="PF13188">
    <property type="entry name" value="PAS_8"/>
    <property type="match status" value="1"/>
</dbReference>
<dbReference type="SUPFAM" id="SSF47384">
    <property type="entry name" value="Homodimeric domain of signal transducing histidine kinase"/>
    <property type="match status" value="1"/>
</dbReference>
<evidence type="ECO:0000259" key="11">
    <source>
        <dbReference type="PROSITE" id="PS50109"/>
    </source>
</evidence>
<dbReference type="CDD" id="cd00130">
    <property type="entry name" value="PAS"/>
    <property type="match status" value="2"/>
</dbReference>
<evidence type="ECO:0000256" key="10">
    <source>
        <dbReference type="ARBA" id="ARBA00023136"/>
    </source>
</evidence>
<dbReference type="PROSITE" id="PS50112">
    <property type="entry name" value="PAS"/>
    <property type="match status" value="1"/>
</dbReference>
<evidence type="ECO:0000313" key="13">
    <source>
        <dbReference type="EMBL" id="OQS37298.1"/>
    </source>
</evidence>
<evidence type="ECO:0000256" key="4">
    <source>
        <dbReference type="ARBA" id="ARBA00022553"/>
    </source>
</evidence>
<gene>
    <name evidence="13" type="ORF">B0T45_14405</name>
</gene>
<dbReference type="InterPro" id="IPR003594">
    <property type="entry name" value="HATPase_dom"/>
</dbReference>
<keyword evidence="9" id="KW-0902">Two-component regulatory system</keyword>
<dbReference type="Gene3D" id="3.30.450.350">
    <property type="entry name" value="CHASE domain"/>
    <property type="match status" value="1"/>
</dbReference>
<dbReference type="Pfam" id="PF03924">
    <property type="entry name" value="CHASE"/>
    <property type="match status" value="1"/>
</dbReference>
<proteinExistence type="predicted"/>
<keyword evidence="7" id="KW-0418">Kinase</keyword>
<dbReference type="SUPFAM" id="SSF55785">
    <property type="entry name" value="PYP-like sensor domain (PAS domain)"/>
    <property type="match status" value="2"/>
</dbReference>
<dbReference type="Pfam" id="PF00512">
    <property type="entry name" value="HisKA"/>
    <property type="match status" value="1"/>
</dbReference>
<evidence type="ECO:0000256" key="7">
    <source>
        <dbReference type="ARBA" id="ARBA00022777"/>
    </source>
</evidence>
<evidence type="ECO:0000256" key="6">
    <source>
        <dbReference type="ARBA" id="ARBA00022692"/>
    </source>
</evidence>
<evidence type="ECO:0000256" key="5">
    <source>
        <dbReference type="ARBA" id="ARBA00022679"/>
    </source>
</evidence>
<evidence type="ECO:0000256" key="8">
    <source>
        <dbReference type="ARBA" id="ARBA00022989"/>
    </source>
</evidence>
<dbReference type="InterPro" id="IPR013767">
    <property type="entry name" value="PAS_fold"/>
</dbReference>
<dbReference type="EC" id="2.7.13.3" evidence="3"/>
<dbReference type="FunFam" id="3.30.565.10:FF:000006">
    <property type="entry name" value="Sensor histidine kinase WalK"/>
    <property type="match status" value="1"/>
</dbReference>
<dbReference type="InterPro" id="IPR005467">
    <property type="entry name" value="His_kinase_dom"/>
</dbReference>
<dbReference type="Gene3D" id="3.30.450.20">
    <property type="entry name" value="PAS domain"/>
    <property type="match status" value="2"/>
</dbReference>
<evidence type="ECO:0000256" key="3">
    <source>
        <dbReference type="ARBA" id="ARBA00012438"/>
    </source>
</evidence>
<sequence length="874" mass="98050">MAVCRLARRRLSLNRLSSLVISGLLSVGLLSAEYWLMINDERAELIDRQHYWGELSAELLRVRVQAMLDHSAVLAQSLANSPQPRSLAVLARSTIRDDTPFGGLGIIEYVRPEQREAFESRIANSIRVLQDRHLAPSPRRPLYYPISSYLPDDSNALPQGLDLGGVGNARRKMDLARHSTQPVLMPTTLPGSNGSRLDIVVRLNDDNTLLLLNLRKDKLIQDSQREPGTASPLRHVRIVAWTQEQPDAPLLDSQPTRPLPSMPPLYTIRHNLGGNEILFGAYPQGVANPGMRLTHWAILATTAGFLLAMLWFQQQQAQSRRRMQDQLKRSQQQLEMNTRTLREQINDRVMSEQALAQSEARQRAILQASSDAIILIDHQGLVLQINPAAVRLIGQSADMVRQLPIGKLLDELYDRNPARSFEHIAQEHEGRPFEASLRRSDEHLLPVELSLSRVTLPDDWFYVVVCRDISIRKEQEAALIELKNSLAEQVEVQSRQLSALLDASPMAMAYIVDRNLLQVNRAFLDLFEQREEAILGQSTMPFFESPEQWERTGKALYSLLNDGKVVQTEQRLRTGTGKLFWCRLYGKAINPSVPKLGTIWLYQDFSAQRALEETLRHAKVLAEENSRAKTEFLANMSHELRTPLHAILGFTEMGQARSRGQNDDKMAQYFSRIQSSGNRLLTLLNDLLDLAKMEVGRMEYTMSRNNLCQCLRDICDEMTPLAALNEIRIDLNCSPEPLNADIDPFRIGQVMRNLLSNAIKFSPRGGEIGVNACLRQDADGENILVTVEDAGPGVPESELESIFDKFIQSSSTKTGAGGTGLGLAICREIITAHHGRIFASNLPTHGALFTFIIPRTRPAGATEDTNHAPQTTTR</sequence>
<dbReference type="GO" id="GO:0006355">
    <property type="term" value="P:regulation of DNA-templated transcription"/>
    <property type="evidence" value="ECO:0007669"/>
    <property type="project" value="InterPro"/>
</dbReference>
<evidence type="ECO:0000313" key="14">
    <source>
        <dbReference type="Proteomes" id="UP000192721"/>
    </source>
</evidence>
<keyword evidence="6" id="KW-0812">Transmembrane</keyword>
<dbReference type="PANTHER" id="PTHR43047:SF64">
    <property type="entry name" value="HISTIDINE KINASE CONTAINING CHEY-HOMOLOGOUS RECEIVER DOMAIN AND PAS DOMAIN-RELATED"/>
    <property type="match status" value="1"/>
</dbReference>
<dbReference type="Gene3D" id="1.10.287.130">
    <property type="match status" value="1"/>
</dbReference>
<keyword evidence="4" id="KW-0597">Phosphoprotein</keyword>
<comment type="caution">
    <text evidence="13">The sequence shown here is derived from an EMBL/GenBank/DDBJ whole genome shotgun (WGS) entry which is preliminary data.</text>
</comment>
<dbReference type="CDD" id="cd00082">
    <property type="entry name" value="HisKA"/>
    <property type="match status" value="1"/>
</dbReference>
<feature type="domain" description="PAS" evidence="12">
    <location>
        <begin position="358"/>
        <end position="400"/>
    </location>
</feature>
<protein>
    <recommendedName>
        <fullName evidence="3">histidine kinase</fullName>
        <ecNumber evidence="3">2.7.13.3</ecNumber>
    </recommendedName>
</protein>
<dbReference type="InterPro" id="IPR000014">
    <property type="entry name" value="PAS"/>
</dbReference>
<dbReference type="InterPro" id="IPR004358">
    <property type="entry name" value="Sig_transdc_His_kin-like_C"/>
</dbReference>
<dbReference type="PRINTS" id="PR00344">
    <property type="entry name" value="BCTRLSENSOR"/>
</dbReference>
<reference evidence="13 14" key="1">
    <citation type="submission" date="2017-02" db="EMBL/GenBank/DDBJ databases">
        <title>Chromobacterium haemolyticum H5244.</title>
        <authorList>
            <person name="Gulvik C.A."/>
        </authorList>
    </citation>
    <scope>NUCLEOTIDE SEQUENCE [LARGE SCALE GENOMIC DNA]</scope>
    <source>
        <strain evidence="13 14">H5244</strain>
    </source>
</reference>
<dbReference type="FunFam" id="1.10.287.130:FF:000001">
    <property type="entry name" value="Two-component sensor histidine kinase"/>
    <property type="match status" value="1"/>
</dbReference>
<dbReference type="InterPro" id="IPR042240">
    <property type="entry name" value="CHASE_sf"/>
</dbReference>
<dbReference type="Pfam" id="PF02518">
    <property type="entry name" value="HATPase_c"/>
    <property type="match status" value="1"/>
</dbReference>
<dbReference type="InterPro" id="IPR006189">
    <property type="entry name" value="CHASE_dom"/>
</dbReference>
<dbReference type="GO" id="GO:0000155">
    <property type="term" value="F:phosphorelay sensor kinase activity"/>
    <property type="evidence" value="ECO:0007669"/>
    <property type="project" value="InterPro"/>
</dbReference>
<feature type="domain" description="Histidine kinase" evidence="11">
    <location>
        <begin position="635"/>
        <end position="857"/>
    </location>
</feature>
<dbReference type="SMART" id="SM00387">
    <property type="entry name" value="HATPase_c"/>
    <property type="match status" value="1"/>
</dbReference>
<dbReference type="Proteomes" id="UP000192721">
    <property type="component" value="Unassembled WGS sequence"/>
</dbReference>
<name>A0A1W0CRI2_9NEIS</name>
<keyword evidence="10" id="KW-0472">Membrane</keyword>
<evidence type="ECO:0000256" key="9">
    <source>
        <dbReference type="ARBA" id="ARBA00023012"/>
    </source>
</evidence>
<dbReference type="InterPro" id="IPR036097">
    <property type="entry name" value="HisK_dim/P_sf"/>
</dbReference>
<dbReference type="GO" id="GO:0005886">
    <property type="term" value="C:plasma membrane"/>
    <property type="evidence" value="ECO:0007669"/>
    <property type="project" value="UniProtKB-SubCell"/>
</dbReference>
<evidence type="ECO:0000259" key="12">
    <source>
        <dbReference type="PROSITE" id="PS50112"/>
    </source>
</evidence>
<dbReference type="Pfam" id="PF00989">
    <property type="entry name" value="PAS"/>
    <property type="match status" value="1"/>
</dbReference>
<dbReference type="PANTHER" id="PTHR43047">
    <property type="entry name" value="TWO-COMPONENT HISTIDINE PROTEIN KINASE"/>
    <property type="match status" value="1"/>
</dbReference>
<dbReference type="Gene3D" id="3.30.565.10">
    <property type="entry name" value="Histidine kinase-like ATPase, C-terminal domain"/>
    <property type="match status" value="1"/>
</dbReference>
<dbReference type="SMART" id="SM00091">
    <property type="entry name" value="PAS"/>
    <property type="match status" value="2"/>
</dbReference>
<comment type="catalytic activity">
    <reaction evidence="1">
        <text>ATP + protein L-histidine = ADP + protein N-phospho-L-histidine.</text>
        <dbReference type="EC" id="2.7.13.3"/>
    </reaction>
</comment>
<dbReference type="AlphaFoldDB" id="A0A1W0CRI2"/>
<dbReference type="SUPFAM" id="SSF55874">
    <property type="entry name" value="ATPase domain of HSP90 chaperone/DNA topoisomerase II/histidine kinase"/>
    <property type="match status" value="1"/>
</dbReference>
<keyword evidence="5" id="KW-0808">Transferase</keyword>
<dbReference type="PROSITE" id="PS50109">
    <property type="entry name" value="HIS_KIN"/>
    <property type="match status" value="1"/>
</dbReference>